<sequence length="144" mass="16461">MGAHRSEGGRDWLVPDGPEHTEQSPPWNLMIKHRQIHRRGRRSHMAVRSVLVYWSTGLDQVLLVYWSTGLDQVLLVYWSTPSPTGLDQVLLVYWSRPSPTGLLVHTKSYRSTGLLVHTKSYRSTGLLVHTKSYWSTGLDQVQLV</sequence>
<evidence type="ECO:0000313" key="2">
    <source>
        <dbReference type="EMBL" id="TNN30652.1"/>
    </source>
</evidence>
<accession>A0A4Z2EQU4</accession>
<dbReference type="AlphaFoldDB" id="A0A4Z2EQU4"/>
<organism evidence="2 3">
    <name type="scientific">Liparis tanakae</name>
    <name type="common">Tanaka's snailfish</name>
    <dbReference type="NCBI Taxonomy" id="230148"/>
    <lineage>
        <taxon>Eukaryota</taxon>
        <taxon>Metazoa</taxon>
        <taxon>Chordata</taxon>
        <taxon>Craniata</taxon>
        <taxon>Vertebrata</taxon>
        <taxon>Euteleostomi</taxon>
        <taxon>Actinopterygii</taxon>
        <taxon>Neopterygii</taxon>
        <taxon>Teleostei</taxon>
        <taxon>Neoteleostei</taxon>
        <taxon>Acanthomorphata</taxon>
        <taxon>Eupercaria</taxon>
        <taxon>Perciformes</taxon>
        <taxon>Cottioidei</taxon>
        <taxon>Cottales</taxon>
        <taxon>Liparidae</taxon>
        <taxon>Liparis</taxon>
    </lineage>
</organism>
<dbReference type="Proteomes" id="UP000314294">
    <property type="component" value="Unassembled WGS sequence"/>
</dbReference>
<dbReference type="OrthoDB" id="5860246at2759"/>
<feature type="compositionally biased region" description="Basic and acidic residues" evidence="1">
    <location>
        <begin position="1"/>
        <end position="10"/>
    </location>
</feature>
<feature type="region of interest" description="Disordered" evidence="1">
    <location>
        <begin position="1"/>
        <end position="25"/>
    </location>
</feature>
<protein>
    <submittedName>
        <fullName evidence="2">Uncharacterized protein</fullName>
    </submittedName>
</protein>
<keyword evidence="3" id="KW-1185">Reference proteome</keyword>
<comment type="caution">
    <text evidence="2">The sequence shown here is derived from an EMBL/GenBank/DDBJ whole genome shotgun (WGS) entry which is preliminary data.</text>
</comment>
<reference evidence="2 3" key="1">
    <citation type="submission" date="2019-03" db="EMBL/GenBank/DDBJ databases">
        <title>First draft genome of Liparis tanakae, snailfish: a comprehensive survey of snailfish specific genes.</title>
        <authorList>
            <person name="Kim W."/>
            <person name="Song I."/>
            <person name="Jeong J.-H."/>
            <person name="Kim D."/>
            <person name="Kim S."/>
            <person name="Ryu S."/>
            <person name="Song J.Y."/>
            <person name="Lee S.K."/>
        </authorList>
    </citation>
    <scope>NUCLEOTIDE SEQUENCE [LARGE SCALE GENOMIC DNA]</scope>
    <source>
        <tissue evidence="2">Muscle</tissue>
    </source>
</reference>
<evidence type="ECO:0000313" key="3">
    <source>
        <dbReference type="Proteomes" id="UP000314294"/>
    </source>
</evidence>
<proteinExistence type="predicted"/>
<name>A0A4Z2EQU4_9TELE</name>
<dbReference type="EMBL" id="SRLO01004259">
    <property type="protein sequence ID" value="TNN30652.1"/>
    <property type="molecule type" value="Genomic_DNA"/>
</dbReference>
<evidence type="ECO:0000256" key="1">
    <source>
        <dbReference type="SAM" id="MobiDB-lite"/>
    </source>
</evidence>
<gene>
    <name evidence="2" type="ORF">EYF80_059193</name>
</gene>